<dbReference type="AlphaFoldDB" id="A0A6J0BK14"/>
<dbReference type="Proteomes" id="UP000829291">
    <property type="component" value="Chromosome 1"/>
</dbReference>
<evidence type="ECO:0000313" key="2">
    <source>
        <dbReference type="Proteomes" id="UP000829291"/>
    </source>
</evidence>
<gene>
    <name evidence="3" type="primary">LOC107220474</name>
</gene>
<protein>
    <submittedName>
        <fullName evidence="3">Uncharacterized protein LOC107220474</fullName>
    </submittedName>
</protein>
<dbReference type="InParanoid" id="A0A6J0BK14"/>
<dbReference type="KEGG" id="nlo:107220474"/>
<feature type="region of interest" description="Disordered" evidence="1">
    <location>
        <begin position="232"/>
        <end position="251"/>
    </location>
</feature>
<sequence length="251" mass="28206">MAGIFDLFGKTDDPIQRAPIMPEHGRASKQRNHLEGSVATPVKLFGTNNGCKPKGLSMRSYSDLNINTASSKPSMSLKNKKQTEILKPSVTQMDLDGKPVSPRSKSQQFLKVKDLKPLSTKTSSPKSKFLEVNSVVKLHKNDVFKKPLTPTVIKNTRSSSQPEPEKLAFYYDEEENYMNTDDQPTAPDFEELVANFTRSIQTYDDEGFESDPEMLPFPVLPELKLRACLKSEQELDEDSLSLPDISDNDEF</sequence>
<dbReference type="RefSeq" id="XP_015514572.1">
    <property type="nucleotide sequence ID" value="XM_015659086.2"/>
</dbReference>
<dbReference type="GeneID" id="107220474"/>
<evidence type="ECO:0000313" key="3">
    <source>
        <dbReference type="RefSeq" id="XP_015514572.1"/>
    </source>
</evidence>
<reference evidence="3" key="1">
    <citation type="submission" date="2025-08" db="UniProtKB">
        <authorList>
            <consortium name="RefSeq"/>
        </authorList>
    </citation>
    <scope>IDENTIFICATION</scope>
    <source>
        <tissue evidence="3">Thorax and Abdomen</tissue>
    </source>
</reference>
<dbReference type="OrthoDB" id="16679at2759"/>
<organism evidence="3">
    <name type="scientific">Neodiprion lecontei</name>
    <name type="common">Redheaded pine sawfly</name>
    <dbReference type="NCBI Taxonomy" id="441921"/>
    <lineage>
        <taxon>Eukaryota</taxon>
        <taxon>Metazoa</taxon>
        <taxon>Ecdysozoa</taxon>
        <taxon>Arthropoda</taxon>
        <taxon>Hexapoda</taxon>
        <taxon>Insecta</taxon>
        <taxon>Pterygota</taxon>
        <taxon>Neoptera</taxon>
        <taxon>Endopterygota</taxon>
        <taxon>Hymenoptera</taxon>
        <taxon>Tenthredinoidea</taxon>
        <taxon>Diprionidae</taxon>
        <taxon>Diprioninae</taxon>
        <taxon>Neodiprion</taxon>
    </lineage>
</organism>
<accession>A0A6J0BK14</accession>
<keyword evidence="2" id="KW-1185">Reference proteome</keyword>
<proteinExistence type="predicted"/>
<evidence type="ECO:0000256" key="1">
    <source>
        <dbReference type="SAM" id="MobiDB-lite"/>
    </source>
</evidence>
<name>A0A6J0BK14_NEOLC</name>